<evidence type="ECO:0000313" key="2">
    <source>
        <dbReference type="EMBL" id="CAI9084833.1"/>
    </source>
</evidence>
<organism evidence="2 3">
    <name type="scientific">Candidatus Methylacidiphilum fumarolicum</name>
    <dbReference type="NCBI Taxonomy" id="591154"/>
    <lineage>
        <taxon>Bacteria</taxon>
        <taxon>Pseudomonadati</taxon>
        <taxon>Verrucomicrobiota</taxon>
        <taxon>Methylacidiphilae</taxon>
        <taxon>Methylacidiphilales</taxon>
        <taxon>Methylacidiphilaceae</taxon>
        <taxon>Methylacidiphilum (ex Ratnadevi et al. 2023)</taxon>
    </lineage>
</organism>
<proteinExistence type="predicted"/>
<keyword evidence="3" id="KW-1185">Reference proteome</keyword>
<reference evidence="2" key="1">
    <citation type="submission" date="2023-03" db="EMBL/GenBank/DDBJ databases">
        <authorList>
            <person name="Cremers G."/>
            <person name="Picone N."/>
        </authorList>
    </citation>
    <scope>NUCLEOTIDE SEQUENCE</scope>
    <source>
        <strain evidence="2">Sample_alias</strain>
    </source>
</reference>
<evidence type="ECO:0000256" key="1">
    <source>
        <dbReference type="SAM" id="Phobius"/>
    </source>
</evidence>
<feature type="transmembrane region" description="Helical" evidence="1">
    <location>
        <begin position="15"/>
        <end position="34"/>
    </location>
</feature>
<sequence>MSLFSVRVLLLNRKVIPVEVLVLSYIPSIIGFWFRVNQPISER</sequence>
<keyword evidence="1" id="KW-0812">Transmembrane</keyword>
<dbReference type="EMBL" id="OX458932">
    <property type="protein sequence ID" value="CAI9084833.1"/>
    <property type="molecule type" value="Genomic_DNA"/>
</dbReference>
<gene>
    <name evidence="2" type="ORF">MFUM_0441</name>
</gene>
<keyword evidence="1" id="KW-1133">Transmembrane helix</keyword>
<dbReference type="Proteomes" id="UP001161497">
    <property type="component" value="Chromosome"/>
</dbReference>
<accession>A0ABN8XF30</accession>
<keyword evidence="1" id="KW-0472">Membrane</keyword>
<evidence type="ECO:0000313" key="3">
    <source>
        <dbReference type="Proteomes" id="UP001161497"/>
    </source>
</evidence>
<name>A0ABN8XF30_9BACT</name>
<protein>
    <submittedName>
        <fullName evidence="2">Uncharacterized protein</fullName>
    </submittedName>
</protein>